<dbReference type="OrthoDB" id="3799394at2759"/>
<proteinExistence type="predicted"/>
<name>A0A6A5X4W8_9PLEO</name>
<protein>
    <submittedName>
        <fullName evidence="2">Uncharacterized protein</fullName>
    </submittedName>
</protein>
<organism evidence="2 3">
    <name type="scientific">Amniculicola lignicola CBS 123094</name>
    <dbReference type="NCBI Taxonomy" id="1392246"/>
    <lineage>
        <taxon>Eukaryota</taxon>
        <taxon>Fungi</taxon>
        <taxon>Dikarya</taxon>
        <taxon>Ascomycota</taxon>
        <taxon>Pezizomycotina</taxon>
        <taxon>Dothideomycetes</taxon>
        <taxon>Pleosporomycetidae</taxon>
        <taxon>Pleosporales</taxon>
        <taxon>Amniculicolaceae</taxon>
        <taxon>Amniculicola</taxon>
    </lineage>
</organism>
<dbReference type="AlphaFoldDB" id="A0A6A5X4W8"/>
<feature type="signal peptide" evidence="1">
    <location>
        <begin position="1"/>
        <end position="17"/>
    </location>
</feature>
<keyword evidence="3" id="KW-1185">Reference proteome</keyword>
<dbReference type="EMBL" id="ML977556">
    <property type="protein sequence ID" value="KAF2007969.1"/>
    <property type="molecule type" value="Genomic_DNA"/>
</dbReference>
<keyword evidence="1" id="KW-0732">Signal</keyword>
<evidence type="ECO:0000313" key="2">
    <source>
        <dbReference type="EMBL" id="KAF2007969.1"/>
    </source>
</evidence>
<reference evidence="2" key="1">
    <citation type="journal article" date="2020" name="Stud. Mycol.">
        <title>101 Dothideomycetes genomes: a test case for predicting lifestyles and emergence of pathogens.</title>
        <authorList>
            <person name="Haridas S."/>
            <person name="Albert R."/>
            <person name="Binder M."/>
            <person name="Bloem J."/>
            <person name="Labutti K."/>
            <person name="Salamov A."/>
            <person name="Andreopoulos B."/>
            <person name="Baker S."/>
            <person name="Barry K."/>
            <person name="Bills G."/>
            <person name="Bluhm B."/>
            <person name="Cannon C."/>
            <person name="Castanera R."/>
            <person name="Culley D."/>
            <person name="Daum C."/>
            <person name="Ezra D."/>
            <person name="Gonzalez J."/>
            <person name="Henrissat B."/>
            <person name="Kuo A."/>
            <person name="Liang C."/>
            <person name="Lipzen A."/>
            <person name="Lutzoni F."/>
            <person name="Magnuson J."/>
            <person name="Mondo S."/>
            <person name="Nolan M."/>
            <person name="Ohm R."/>
            <person name="Pangilinan J."/>
            <person name="Park H.-J."/>
            <person name="Ramirez L."/>
            <person name="Alfaro M."/>
            <person name="Sun H."/>
            <person name="Tritt A."/>
            <person name="Yoshinaga Y."/>
            <person name="Zwiers L.-H."/>
            <person name="Turgeon B."/>
            <person name="Goodwin S."/>
            <person name="Spatafora J."/>
            <person name="Crous P."/>
            <person name="Grigoriev I."/>
        </authorList>
    </citation>
    <scope>NUCLEOTIDE SEQUENCE</scope>
    <source>
        <strain evidence="2">CBS 123094</strain>
    </source>
</reference>
<gene>
    <name evidence="2" type="ORF">P154DRAFT_558311</name>
</gene>
<evidence type="ECO:0000313" key="3">
    <source>
        <dbReference type="Proteomes" id="UP000799779"/>
    </source>
</evidence>
<sequence length="200" mass="21693">MKGLLFLLPALLSAALAFPETEKKCEDNCPQVKCAAGDAIKLCQCLNNRETMCKKQCPDYMPLYRPCPMSPPSPTPTPKPTCECEARYCLMIWPDSCYCENAIKKECFDKCGGPSPQFQVCPDKNPIPTLVASVTKKPTTTKTKTKVPTSTPSPIVCGGSRANYLLCPEGYNCQKDPNKPGCGPECDGLGICILAVDETV</sequence>
<dbReference type="Proteomes" id="UP000799779">
    <property type="component" value="Unassembled WGS sequence"/>
</dbReference>
<feature type="chain" id="PRO_5025660445" evidence="1">
    <location>
        <begin position="18"/>
        <end position="200"/>
    </location>
</feature>
<evidence type="ECO:0000256" key="1">
    <source>
        <dbReference type="SAM" id="SignalP"/>
    </source>
</evidence>
<accession>A0A6A5X4W8</accession>